<dbReference type="Pfam" id="PF04303">
    <property type="entry name" value="PrpF"/>
    <property type="match status" value="2"/>
</dbReference>
<evidence type="ECO:0000313" key="4">
    <source>
        <dbReference type="Proteomes" id="UP000014071"/>
    </source>
</evidence>
<dbReference type="HOGENOM" id="CLU_026443_2_1_1"/>
<dbReference type="eggNOG" id="ENOG502QSUX">
    <property type="taxonomic scope" value="Eukaryota"/>
</dbReference>
<dbReference type="Gene3D" id="3.10.310.10">
    <property type="entry name" value="Diaminopimelate Epimerase, Chain A, domain 1"/>
    <property type="match status" value="2"/>
</dbReference>
<dbReference type="GO" id="GO:0016853">
    <property type="term" value="F:isomerase activity"/>
    <property type="evidence" value="ECO:0007669"/>
    <property type="project" value="UniProtKB-KW"/>
</dbReference>
<dbReference type="EMBL" id="DF238796">
    <property type="protein sequence ID" value="GAC95692.1"/>
    <property type="molecule type" value="Genomic_DNA"/>
</dbReference>
<accession>R9P355</accession>
<dbReference type="InterPro" id="IPR007400">
    <property type="entry name" value="PrpF-like"/>
</dbReference>
<keyword evidence="2 3" id="KW-0413">Isomerase</keyword>
<reference evidence="4" key="1">
    <citation type="journal article" date="2013" name="Genome Announc.">
        <title>Draft genome sequence of the basidiomycetous yeast-like fungus Pseudozyma hubeiensis SY62, which produces an abundant amount of the biosurfactant mannosylerythritol lipids.</title>
        <authorList>
            <person name="Konishi M."/>
            <person name="Hatada Y."/>
            <person name="Horiuchi J."/>
        </authorList>
    </citation>
    <scope>NUCLEOTIDE SEQUENCE [LARGE SCALE GENOMIC DNA]</scope>
    <source>
        <strain evidence="4">SY62</strain>
    </source>
</reference>
<dbReference type="STRING" id="1305764.R9P355"/>
<dbReference type="AlphaFoldDB" id="R9P355"/>
<keyword evidence="4" id="KW-1185">Reference proteome</keyword>
<dbReference type="GeneID" id="24108558"/>
<protein>
    <submittedName>
        <fullName evidence="3">Methylitaconate delta2-delta3-isomerase</fullName>
    </submittedName>
</protein>
<dbReference type="OrthoDB" id="10267539at2759"/>
<proteinExistence type="inferred from homology"/>
<comment type="similarity">
    <text evidence="1">Belongs to the PrpF family.</text>
</comment>
<dbReference type="SUPFAM" id="SSF54506">
    <property type="entry name" value="Diaminopimelate epimerase-like"/>
    <property type="match status" value="2"/>
</dbReference>
<evidence type="ECO:0000256" key="1">
    <source>
        <dbReference type="ARBA" id="ARBA00007673"/>
    </source>
</evidence>
<dbReference type="RefSeq" id="XP_012189279.1">
    <property type="nucleotide sequence ID" value="XM_012333889.1"/>
</dbReference>
<evidence type="ECO:0000256" key="2">
    <source>
        <dbReference type="ARBA" id="ARBA00023235"/>
    </source>
</evidence>
<dbReference type="PANTHER" id="PTHR43709">
    <property type="entry name" value="ACONITATE ISOMERASE-RELATED"/>
    <property type="match status" value="1"/>
</dbReference>
<sequence length="390" mass="41724">MQNSIDTTIYRAGTSRGIYLLANDLPSDPAHRDAALQSIMGSGHPLQIDGVGGGNSLTSKVALVSASSKSDHHDVDYLFCQVGVTERVVDTAPNCGNVMAGVGAFAVERGLVQPDLRDETCVVRVLNLNSGQLCQLSIPVRHGRVHYHDLGEKSYNRPSTRIMLRFEDTTGSCTGKLLPTSNAVDCIDRLRVSVVDAAVPVVFVRQVDVGITGQESPQELNADVELLTRLERVRIEAGRRMGLGDVSGSVIPKVSLNGPDFTPKTCHTAHAVTGAICTARAAFISGTVVSDVFADRISTAAQSALHHRISIEHPSGVLEVGLEATGKEGERMVDVVATVDRSVALIAQARVFYVVSDCFSGKAGRPVEISRRRCLQENGNRNDESSVDTK</sequence>
<dbReference type="PANTHER" id="PTHR43709:SF2">
    <property type="entry name" value="DUF453 DOMAIN PROTEIN (AFU_ORTHOLOGUE AFUA_6G00360)"/>
    <property type="match status" value="1"/>
</dbReference>
<evidence type="ECO:0000313" key="3">
    <source>
        <dbReference type="EMBL" id="GAC95692.1"/>
    </source>
</evidence>
<name>R9P355_PSEHS</name>
<dbReference type="Proteomes" id="UP000014071">
    <property type="component" value="Unassembled WGS sequence"/>
</dbReference>
<gene>
    <name evidence="3" type="ORF">PHSY_003268</name>
</gene>
<organism evidence="3 4">
    <name type="scientific">Pseudozyma hubeiensis (strain SY62)</name>
    <name type="common">Yeast</name>
    <dbReference type="NCBI Taxonomy" id="1305764"/>
    <lineage>
        <taxon>Eukaryota</taxon>
        <taxon>Fungi</taxon>
        <taxon>Dikarya</taxon>
        <taxon>Basidiomycota</taxon>
        <taxon>Ustilaginomycotina</taxon>
        <taxon>Ustilaginomycetes</taxon>
        <taxon>Ustilaginales</taxon>
        <taxon>Ustilaginaceae</taxon>
        <taxon>Pseudozyma</taxon>
    </lineage>
</organism>